<organism evidence="1 2">
    <name type="scientific">Melghiribacillus thermohalophilus</name>
    <dbReference type="NCBI Taxonomy" id="1324956"/>
    <lineage>
        <taxon>Bacteria</taxon>
        <taxon>Bacillati</taxon>
        <taxon>Bacillota</taxon>
        <taxon>Bacilli</taxon>
        <taxon>Bacillales</taxon>
        <taxon>Bacillaceae</taxon>
        <taxon>Melghiribacillus</taxon>
    </lineage>
</organism>
<comment type="caution">
    <text evidence="1">The sequence shown here is derived from an EMBL/GenBank/DDBJ whole genome shotgun (WGS) entry which is preliminary data.</text>
</comment>
<evidence type="ECO:0008006" key="3">
    <source>
        <dbReference type="Google" id="ProtNLM"/>
    </source>
</evidence>
<gene>
    <name evidence="1" type="ORF">EDD68_101250</name>
</gene>
<sequence>MKNIWMLLVALLITTGILLSYQWSLYARGDVNRAHEQPLTVMVDLEIKQDGLHITQTFDSLRKNQYHLHVPEKAKNLLCRHNEDRSCQIKNQILSAGQEQTVEFTYQMSVDDSEEFLTLQNWLIALKTEQEEPVMDVFLSIPKREKFLWFAQGQSFNKVEKDFVHFYAWKEADIGGIKLVRVPNRFPYLYEGDNLLVFSIRDFDLKDVLNQAAYKRFSEPVTIVFDPELPEKVDDTFVFVKDLKPGHLQSLLMEHELLSAFPSANDDGWIASVTAAAIFKEQGQTAFEKKMIQELRDSLTEEEMQAWMELLFRADRDQSLTEAVTSTISQVKGNRVPFFQVNHPDQPTVNPFYVISEQNLYVNGELQQLDWKPIIYHKTRYYPLGALARMLDMKLYAFENREEFVIQYQGNSYRLYVNKQSYVKNEENFGITGDIGDIVLALNGDIYISEPGLKQVFQIGIKESEGRLLFTISDN</sequence>
<dbReference type="RefSeq" id="WP_132370307.1">
    <property type="nucleotide sequence ID" value="NZ_SMAN01000001.1"/>
</dbReference>
<dbReference type="OrthoDB" id="2431422at2"/>
<name>A0A4R3ND31_9BACI</name>
<evidence type="ECO:0000313" key="2">
    <source>
        <dbReference type="Proteomes" id="UP000294650"/>
    </source>
</evidence>
<evidence type="ECO:0000313" key="1">
    <source>
        <dbReference type="EMBL" id="TCT26893.1"/>
    </source>
</evidence>
<keyword evidence="2" id="KW-1185">Reference proteome</keyword>
<dbReference type="EMBL" id="SMAN01000001">
    <property type="protein sequence ID" value="TCT26893.1"/>
    <property type="molecule type" value="Genomic_DNA"/>
</dbReference>
<dbReference type="Proteomes" id="UP000294650">
    <property type="component" value="Unassembled WGS sequence"/>
</dbReference>
<reference evidence="1 2" key="1">
    <citation type="submission" date="2019-03" db="EMBL/GenBank/DDBJ databases">
        <title>Genomic Encyclopedia of Type Strains, Phase IV (KMG-IV): sequencing the most valuable type-strain genomes for metagenomic binning, comparative biology and taxonomic classification.</title>
        <authorList>
            <person name="Goeker M."/>
        </authorList>
    </citation>
    <scope>NUCLEOTIDE SEQUENCE [LARGE SCALE GENOMIC DNA]</scope>
    <source>
        <strain evidence="1 2">DSM 25894</strain>
    </source>
</reference>
<accession>A0A4R3ND31</accession>
<proteinExistence type="predicted"/>
<protein>
    <recommendedName>
        <fullName evidence="3">Copper amine oxidase-like protein</fullName>
    </recommendedName>
</protein>
<dbReference type="AlphaFoldDB" id="A0A4R3ND31"/>